<dbReference type="InterPro" id="IPR016181">
    <property type="entry name" value="Acyl_CoA_acyltransferase"/>
</dbReference>
<dbReference type="InterPro" id="IPR000182">
    <property type="entry name" value="GNAT_dom"/>
</dbReference>
<dbReference type="Gene3D" id="3.40.630.30">
    <property type="match status" value="1"/>
</dbReference>
<evidence type="ECO:0000313" key="3">
    <source>
        <dbReference type="Proteomes" id="UP001500752"/>
    </source>
</evidence>
<sequence>MHPVIDYALSYAPPTAAEREALSLLTPDAGPRWHQKLDHALLTVTALHSGTPVGLGVLHASVTAPTGVDSPVELGAMYVHPAYRRLGIRERIAASRLTYALSTGGTPITVIDNRNEASWRHFERSPQWAVEKEYTGWFTGLPMTIWVATESAWYRTLKAPPVTGGALREGDLLESV</sequence>
<gene>
    <name evidence="2" type="ORF">GCM10023081_45060</name>
</gene>
<feature type="domain" description="N-acetyltransferase" evidence="1">
    <location>
        <begin position="9"/>
        <end position="148"/>
    </location>
</feature>
<comment type="caution">
    <text evidence="2">The sequence shown here is derived from an EMBL/GenBank/DDBJ whole genome shotgun (WGS) entry which is preliminary data.</text>
</comment>
<dbReference type="EMBL" id="BAABEO010000035">
    <property type="protein sequence ID" value="GAA3703713.1"/>
    <property type="molecule type" value="Genomic_DNA"/>
</dbReference>
<dbReference type="Pfam" id="PF00583">
    <property type="entry name" value="Acetyltransf_1"/>
    <property type="match status" value="1"/>
</dbReference>
<dbReference type="SUPFAM" id="SSF55729">
    <property type="entry name" value="Acyl-CoA N-acyltransferases (Nat)"/>
    <property type="match status" value="1"/>
</dbReference>
<dbReference type="RefSeq" id="WP_345154521.1">
    <property type="nucleotide sequence ID" value="NZ_BAABEO010000035.1"/>
</dbReference>
<protein>
    <recommendedName>
        <fullName evidence="1">N-acetyltransferase domain-containing protein</fullName>
    </recommendedName>
</protein>
<name>A0ABP7DFS1_9MICC</name>
<dbReference type="PROSITE" id="PS51186">
    <property type="entry name" value="GNAT"/>
    <property type="match status" value="1"/>
</dbReference>
<evidence type="ECO:0000259" key="1">
    <source>
        <dbReference type="PROSITE" id="PS51186"/>
    </source>
</evidence>
<dbReference type="CDD" id="cd04301">
    <property type="entry name" value="NAT_SF"/>
    <property type="match status" value="1"/>
</dbReference>
<proteinExistence type="predicted"/>
<evidence type="ECO:0000313" key="2">
    <source>
        <dbReference type="EMBL" id="GAA3703713.1"/>
    </source>
</evidence>
<keyword evidence="3" id="KW-1185">Reference proteome</keyword>
<accession>A0ABP7DFS1</accession>
<reference evidence="3" key="1">
    <citation type="journal article" date="2019" name="Int. J. Syst. Evol. Microbiol.">
        <title>The Global Catalogue of Microorganisms (GCM) 10K type strain sequencing project: providing services to taxonomists for standard genome sequencing and annotation.</title>
        <authorList>
            <consortium name="The Broad Institute Genomics Platform"/>
            <consortium name="The Broad Institute Genome Sequencing Center for Infectious Disease"/>
            <person name="Wu L."/>
            <person name="Ma J."/>
        </authorList>
    </citation>
    <scope>NUCLEOTIDE SEQUENCE [LARGE SCALE GENOMIC DNA]</scope>
    <source>
        <strain evidence="3">JCM 30742</strain>
    </source>
</reference>
<dbReference type="Proteomes" id="UP001500752">
    <property type="component" value="Unassembled WGS sequence"/>
</dbReference>
<organism evidence="2 3">
    <name type="scientific">Arthrobacter ginkgonis</name>
    <dbReference type="NCBI Taxonomy" id="1630594"/>
    <lineage>
        <taxon>Bacteria</taxon>
        <taxon>Bacillati</taxon>
        <taxon>Actinomycetota</taxon>
        <taxon>Actinomycetes</taxon>
        <taxon>Micrococcales</taxon>
        <taxon>Micrococcaceae</taxon>
        <taxon>Arthrobacter</taxon>
    </lineage>
</organism>